<sequence length="346" mass="34971">MERTAQRSDARPGAANRPPAPVPAPADDRDVHPPARRIGIDIGGSKIASAAVAAEVTAGADPDDLLRHHRSDPWESRDYEAAVDGLARQVRWLLDELAWPDAAVGVSVAAFLTPDRSGIVEALNLGWRDRPLARDLSVVLDLPVTLHNDANAAVWGEYLLAGSPAEGAFVLLTLGTDVGGGVVVDGRLLTGAHGIAGELGHLTVDPGGQVCVCGAAGCLAVYASGAAIAAGVRAAVPAADLARAGGGAPAVTALARRGDERVLAVVDRAAAAIAAASGQISRVVDHHTLVLGGGAADLGDPLLAAVRRHLSAGVPVGPVRPHPHVRAARAGNRAGVLGAADLAGRR</sequence>
<dbReference type="PANTHER" id="PTHR18964">
    <property type="entry name" value="ROK (REPRESSOR, ORF, KINASE) FAMILY"/>
    <property type="match status" value="1"/>
</dbReference>
<dbReference type="AlphaFoldDB" id="A0A917T567"/>
<evidence type="ECO:0000313" key="3">
    <source>
        <dbReference type="EMBL" id="GGM10919.1"/>
    </source>
</evidence>
<dbReference type="EMBL" id="BMNA01000008">
    <property type="protein sequence ID" value="GGM10919.1"/>
    <property type="molecule type" value="Genomic_DNA"/>
</dbReference>
<protein>
    <recommendedName>
        <fullName evidence="5">ROK family protein</fullName>
    </recommendedName>
</protein>
<evidence type="ECO:0000256" key="1">
    <source>
        <dbReference type="ARBA" id="ARBA00006479"/>
    </source>
</evidence>
<dbReference type="PANTHER" id="PTHR18964:SF169">
    <property type="entry name" value="N-ACETYLMANNOSAMINE KINASE"/>
    <property type="match status" value="1"/>
</dbReference>
<dbReference type="Proteomes" id="UP000655208">
    <property type="component" value="Unassembled WGS sequence"/>
</dbReference>
<name>A0A917T567_9ACTN</name>
<organism evidence="3 4">
    <name type="scientific">Nakamurella endophytica</name>
    <dbReference type="NCBI Taxonomy" id="1748367"/>
    <lineage>
        <taxon>Bacteria</taxon>
        <taxon>Bacillati</taxon>
        <taxon>Actinomycetota</taxon>
        <taxon>Actinomycetes</taxon>
        <taxon>Nakamurellales</taxon>
        <taxon>Nakamurellaceae</taxon>
        <taxon>Nakamurella</taxon>
    </lineage>
</organism>
<comment type="caution">
    <text evidence="3">The sequence shown here is derived from an EMBL/GenBank/DDBJ whole genome shotgun (WGS) entry which is preliminary data.</text>
</comment>
<dbReference type="SUPFAM" id="SSF53067">
    <property type="entry name" value="Actin-like ATPase domain"/>
    <property type="match status" value="1"/>
</dbReference>
<feature type="region of interest" description="Disordered" evidence="2">
    <location>
        <begin position="1"/>
        <end position="37"/>
    </location>
</feature>
<comment type="similarity">
    <text evidence="1">Belongs to the ROK (NagC/XylR) family.</text>
</comment>
<reference evidence="3" key="2">
    <citation type="submission" date="2020-09" db="EMBL/GenBank/DDBJ databases">
        <authorList>
            <person name="Sun Q."/>
            <person name="Zhou Y."/>
        </authorList>
    </citation>
    <scope>NUCLEOTIDE SEQUENCE</scope>
    <source>
        <strain evidence="3">CGMCC 4.7308</strain>
    </source>
</reference>
<keyword evidence="4" id="KW-1185">Reference proteome</keyword>
<evidence type="ECO:0000313" key="4">
    <source>
        <dbReference type="Proteomes" id="UP000655208"/>
    </source>
</evidence>
<feature type="compositionally biased region" description="Basic and acidic residues" evidence="2">
    <location>
        <begin position="1"/>
        <end position="10"/>
    </location>
</feature>
<evidence type="ECO:0000256" key="2">
    <source>
        <dbReference type="SAM" id="MobiDB-lite"/>
    </source>
</evidence>
<accession>A0A917T567</accession>
<dbReference type="Pfam" id="PF00480">
    <property type="entry name" value="ROK"/>
    <property type="match status" value="1"/>
</dbReference>
<proteinExistence type="inferred from homology"/>
<evidence type="ECO:0008006" key="5">
    <source>
        <dbReference type="Google" id="ProtNLM"/>
    </source>
</evidence>
<reference evidence="3" key="1">
    <citation type="journal article" date="2014" name="Int. J. Syst. Evol. Microbiol.">
        <title>Complete genome sequence of Corynebacterium casei LMG S-19264T (=DSM 44701T), isolated from a smear-ripened cheese.</title>
        <authorList>
            <consortium name="US DOE Joint Genome Institute (JGI-PGF)"/>
            <person name="Walter F."/>
            <person name="Albersmeier A."/>
            <person name="Kalinowski J."/>
            <person name="Ruckert C."/>
        </authorList>
    </citation>
    <scope>NUCLEOTIDE SEQUENCE</scope>
    <source>
        <strain evidence="3">CGMCC 4.7308</strain>
    </source>
</reference>
<dbReference type="Gene3D" id="3.30.420.40">
    <property type="match status" value="2"/>
</dbReference>
<dbReference type="InterPro" id="IPR043129">
    <property type="entry name" value="ATPase_NBD"/>
</dbReference>
<dbReference type="InterPro" id="IPR000600">
    <property type="entry name" value="ROK"/>
</dbReference>
<gene>
    <name evidence="3" type="ORF">GCM10011594_33550</name>
</gene>